<reference evidence="1" key="1">
    <citation type="submission" date="2020-02" db="EMBL/GenBank/DDBJ databases">
        <authorList>
            <person name="Scholz U."/>
            <person name="Mascher M."/>
            <person name="Fiebig A."/>
        </authorList>
    </citation>
    <scope>NUCLEOTIDE SEQUENCE</scope>
</reference>
<gene>
    <name evidence="1" type="ORF">SI8410_13017370</name>
</gene>
<evidence type="ECO:0000313" key="2">
    <source>
        <dbReference type="Proteomes" id="UP000663760"/>
    </source>
</evidence>
<proteinExistence type="predicted"/>
<name>A0A7I8LA90_SPIIN</name>
<dbReference type="Proteomes" id="UP000663760">
    <property type="component" value="Chromosome 13"/>
</dbReference>
<dbReference type="EMBL" id="LR746276">
    <property type="protein sequence ID" value="CAA7406692.1"/>
    <property type="molecule type" value="Genomic_DNA"/>
</dbReference>
<evidence type="ECO:0000313" key="1">
    <source>
        <dbReference type="EMBL" id="CAA7406692.1"/>
    </source>
</evidence>
<organism evidence="1 2">
    <name type="scientific">Spirodela intermedia</name>
    <name type="common">Intermediate duckweed</name>
    <dbReference type="NCBI Taxonomy" id="51605"/>
    <lineage>
        <taxon>Eukaryota</taxon>
        <taxon>Viridiplantae</taxon>
        <taxon>Streptophyta</taxon>
        <taxon>Embryophyta</taxon>
        <taxon>Tracheophyta</taxon>
        <taxon>Spermatophyta</taxon>
        <taxon>Magnoliopsida</taxon>
        <taxon>Liliopsida</taxon>
        <taxon>Araceae</taxon>
        <taxon>Lemnoideae</taxon>
        <taxon>Spirodela</taxon>
    </lineage>
</organism>
<accession>A0A7I8LA90</accession>
<dbReference type="AlphaFoldDB" id="A0A7I8LA90"/>
<keyword evidence="2" id="KW-1185">Reference proteome</keyword>
<protein>
    <submittedName>
        <fullName evidence="1">Uncharacterized protein</fullName>
    </submittedName>
</protein>
<sequence>MNITLYEAWYNRKPHVRHLKVFSCISYALIDVDDHSKIHKKIINLS</sequence>
<dbReference type="OrthoDB" id="1002641at2759"/>